<dbReference type="InterPro" id="IPR018391">
    <property type="entry name" value="PQQ_b-propeller_rpt"/>
</dbReference>
<organism evidence="2">
    <name type="scientific">marine metagenome</name>
    <dbReference type="NCBI Taxonomy" id="408172"/>
    <lineage>
        <taxon>unclassified sequences</taxon>
        <taxon>metagenomes</taxon>
        <taxon>ecological metagenomes</taxon>
    </lineage>
</organism>
<proteinExistence type="predicted"/>
<sequence length="433" mass="47070">MSENRFMIRVGAVCLLLASMASATVAQQPQSWNQWRGPARDGVGDASVLPSELPVELTRVWKVPVGVGHASPLVVDDAVFLHSREGEQEIVSALGLAAGIEIWRRGYDAAYTMHPAARSHGPGPKSTPIHANGRLFTFGITETLSAFNAATGELLWQREFSDMYPETAPIYGTSMSPVVVDDKLVVHIGWEQEGAVTAFDMATGETRWSNNEFTPGYASPIVVQIAGTDVIVTQSDKHIIALDADGGATLWSMPFTTASRQNSVTPLAFGEKLIFSGLDEDLFAVSLGPRGSVPLVGARAGTSLPETGDWESNELWRNKRLPLYMNSPVIVGNRLFGMTHKRAGQFICVNVETGEPIWASRGREGENASIVALGDRVAFLTDEARLVIIDVNTDVYEPLAEYEVADTPTWAHPVFTSMGVLIKDLDSLTLWRF</sequence>
<dbReference type="PANTHER" id="PTHR34512:SF30">
    <property type="entry name" value="OUTER MEMBRANE PROTEIN ASSEMBLY FACTOR BAMB"/>
    <property type="match status" value="1"/>
</dbReference>
<dbReference type="InterPro" id="IPR011047">
    <property type="entry name" value="Quinoprotein_ADH-like_sf"/>
</dbReference>
<dbReference type="EMBL" id="UINC01001257">
    <property type="protein sequence ID" value="SUZ75750.1"/>
    <property type="molecule type" value="Genomic_DNA"/>
</dbReference>
<gene>
    <name evidence="2" type="ORF">METZ01_LOCUS28604</name>
</gene>
<dbReference type="AlphaFoldDB" id="A0A381Q9N6"/>
<dbReference type="Gene3D" id="2.130.10.10">
    <property type="entry name" value="YVTN repeat-like/Quinoprotein amine dehydrogenase"/>
    <property type="match status" value="1"/>
</dbReference>
<name>A0A381Q9N6_9ZZZZ</name>
<dbReference type="InterPro" id="IPR002372">
    <property type="entry name" value="PQQ_rpt_dom"/>
</dbReference>
<dbReference type="Pfam" id="PF13360">
    <property type="entry name" value="PQQ_2"/>
    <property type="match status" value="1"/>
</dbReference>
<dbReference type="SMART" id="SM00564">
    <property type="entry name" value="PQQ"/>
    <property type="match status" value="5"/>
</dbReference>
<dbReference type="InterPro" id="IPR015943">
    <property type="entry name" value="WD40/YVTN_repeat-like_dom_sf"/>
</dbReference>
<evidence type="ECO:0000259" key="1">
    <source>
        <dbReference type="Pfam" id="PF13360"/>
    </source>
</evidence>
<feature type="domain" description="Pyrrolo-quinoline quinone repeat" evidence="1">
    <location>
        <begin position="89"/>
        <end position="359"/>
    </location>
</feature>
<dbReference type="SUPFAM" id="SSF50998">
    <property type="entry name" value="Quinoprotein alcohol dehydrogenase-like"/>
    <property type="match status" value="1"/>
</dbReference>
<reference evidence="2" key="1">
    <citation type="submission" date="2018-05" db="EMBL/GenBank/DDBJ databases">
        <authorList>
            <person name="Lanie J.A."/>
            <person name="Ng W.-L."/>
            <person name="Kazmierczak K.M."/>
            <person name="Andrzejewski T.M."/>
            <person name="Davidsen T.M."/>
            <person name="Wayne K.J."/>
            <person name="Tettelin H."/>
            <person name="Glass J.I."/>
            <person name="Rusch D."/>
            <person name="Podicherti R."/>
            <person name="Tsui H.-C.T."/>
            <person name="Winkler M.E."/>
        </authorList>
    </citation>
    <scope>NUCLEOTIDE SEQUENCE</scope>
</reference>
<evidence type="ECO:0000313" key="2">
    <source>
        <dbReference type="EMBL" id="SUZ75750.1"/>
    </source>
</evidence>
<dbReference type="PANTHER" id="PTHR34512">
    <property type="entry name" value="CELL SURFACE PROTEIN"/>
    <property type="match status" value="1"/>
</dbReference>
<protein>
    <recommendedName>
        <fullName evidence="1">Pyrrolo-quinoline quinone repeat domain-containing protein</fullName>
    </recommendedName>
</protein>
<accession>A0A381Q9N6</accession>